<feature type="compositionally biased region" description="Low complexity" evidence="5">
    <location>
        <begin position="414"/>
        <end position="425"/>
    </location>
</feature>
<dbReference type="PROSITE" id="PS51635">
    <property type="entry name" value="PNPLA"/>
    <property type="match status" value="1"/>
</dbReference>
<feature type="region of interest" description="Disordered" evidence="5">
    <location>
        <begin position="414"/>
        <end position="461"/>
    </location>
</feature>
<accession>A0AAV0BRZ4</accession>
<feature type="region of interest" description="Disordered" evidence="5">
    <location>
        <begin position="206"/>
        <end position="255"/>
    </location>
</feature>
<feature type="compositionally biased region" description="Polar residues" evidence="5">
    <location>
        <begin position="221"/>
        <end position="255"/>
    </location>
</feature>
<evidence type="ECO:0000259" key="6">
    <source>
        <dbReference type="PROSITE" id="PS51635"/>
    </source>
</evidence>
<feature type="compositionally biased region" description="Low complexity" evidence="5">
    <location>
        <begin position="575"/>
        <end position="591"/>
    </location>
</feature>
<feature type="short sequence motif" description="GXGXXG" evidence="4">
    <location>
        <begin position="922"/>
        <end position="927"/>
    </location>
</feature>
<dbReference type="AlphaFoldDB" id="A0AAV0BRZ4"/>
<feature type="region of interest" description="Disordered" evidence="5">
    <location>
        <begin position="477"/>
        <end position="511"/>
    </location>
</feature>
<comment type="caution">
    <text evidence="4">Lacks conserved residue(s) required for the propagation of feature annotation.</text>
</comment>
<evidence type="ECO:0000256" key="2">
    <source>
        <dbReference type="ARBA" id="ARBA00022963"/>
    </source>
</evidence>
<evidence type="ECO:0000256" key="4">
    <source>
        <dbReference type="PROSITE-ProRule" id="PRU01161"/>
    </source>
</evidence>
<dbReference type="InterPro" id="IPR002641">
    <property type="entry name" value="PNPLA_dom"/>
</dbReference>
<feature type="compositionally biased region" description="Polar residues" evidence="5">
    <location>
        <begin position="442"/>
        <end position="451"/>
    </location>
</feature>
<reference evidence="7" key="1">
    <citation type="submission" date="2022-06" db="EMBL/GenBank/DDBJ databases">
        <authorList>
            <consortium name="SYNGENTA / RWTH Aachen University"/>
        </authorList>
    </citation>
    <scope>NUCLEOTIDE SEQUENCE</scope>
</reference>
<feature type="region of interest" description="Disordered" evidence="5">
    <location>
        <begin position="786"/>
        <end position="830"/>
    </location>
</feature>
<evidence type="ECO:0000256" key="3">
    <source>
        <dbReference type="ARBA" id="ARBA00023098"/>
    </source>
</evidence>
<keyword evidence="8" id="KW-1185">Reference proteome</keyword>
<dbReference type="SUPFAM" id="SSF52151">
    <property type="entry name" value="FabD/lysophospholipase-like"/>
    <property type="match status" value="1"/>
</dbReference>
<feature type="compositionally biased region" description="Pro residues" evidence="5">
    <location>
        <begin position="796"/>
        <end position="810"/>
    </location>
</feature>
<feature type="compositionally biased region" description="Polar residues" evidence="5">
    <location>
        <begin position="478"/>
        <end position="491"/>
    </location>
</feature>
<dbReference type="PANTHER" id="PTHR24185:SF1">
    <property type="entry name" value="CALCIUM-INDEPENDENT PHOSPHOLIPASE A2-GAMMA"/>
    <property type="match status" value="1"/>
</dbReference>
<dbReference type="PANTHER" id="PTHR24185">
    <property type="entry name" value="CALCIUM-INDEPENDENT PHOSPHOLIPASE A2-GAMMA"/>
    <property type="match status" value="1"/>
</dbReference>
<evidence type="ECO:0000313" key="7">
    <source>
        <dbReference type="EMBL" id="CAH7688981.1"/>
    </source>
</evidence>
<feature type="region of interest" description="Disordered" evidence="5">
    <location>
        <begin position="297"/>
        <end position="369"/>
    </location>
</feature>
<organism evidence="7 8">
    <name type="scientific">Phakopsora pachyrhizi</name>
    <name type="common">Asian soybean rust disease fungus</name>
    <dbReference type="NCBI Taxonomy" id="170000"/>
    <lineage>
        <taxon>Eukaryota</taxon>
        <taxon>Fungi</taxon>
        <taxon>Dikarya</taxon>
        <taxon>Basidiomycota</taxon>
        <taxon>Pucciniomycotina</taxon>
        <taxon>Pucciniomycetes</taxon>
        <taxon>Pucciniales</taxon>
        <taxon>Phakopsoraceae</taxon>
        <taxon>Phakopsora</taxon>
    </lineage>
</organism>
<dbReference type="EMBL" id="CALTRL010006035">
    <property type="protein sequence ID" value="CAH7688981.1"/>
    <property type="molecule type" value="Genomic_DNA"/>
</dbReference>
<comment type="caution">
    <text evidence="7">The sequence shown here is derived from an EMBL/GenBank/DDBJ whole genome shotgun (WGS) entry which is preliminary data.</text>
</comment>
<protein>
    <recommendedName>
        <fullName evidence="6">PNPLA domain-containing protein</fullName>
    </recommendedName>
</protein>
<evidence type="ECO:0000313" key="8">
    <source>
        <dbReference type="Proteomes" id="UP001153365"/>
    </source>
</evidence>
<evidence type="ECO:0000256" key="1">
    <source>
        <dbReference type="ARBA" id="ARBA00022801"/>
    </source>
</evidence>
<keyword evidence="1" id="KW-0378">Hydrolase</keyword>
<feature type="domain" description="PNPLA" evidence="6">
    <location>
        <begin position="918"/>
        <end position="1121"/>
    </location>
</feature>
<feature type="compositionally biased region" description="Polar residues" evidence="5">
    <location>
        <begin position="321"/>
        <end position="335"/>
    </location>
</feature>
<feature type="compositionally biased region" description="Basic and acidic residues" evidence="5">
    <location>
        <begin position="492"/>
        <end position="503"/>
    </location>
</feature>
<dbReference type="InterPro" id="IPR016035">
    <property type="entry name" value="Acyl_Trfase/lysoPLipase"/>
</dbReference>
<dbReference type="Proteomes" id="UP001153365">
    <property type="component" value="Unassembled WGS sequence"/>
</dbReference>
<feature type="region of interest" description="Disordered" evidence="5">
    <location>
        <begin position="674"/>
        <end position="694"/>
    </location>
</feature>
<dbReference type="GO" id="GO:0019369">
    <property type="term" value="P:arachidonate metabolic process"/>
    <property type="evidence" value="ECO:0007669"/>
    <property type="project" value="TreeGrafter"/>
</dbReference>
<dbReference type="GO" id="GO:0047499">
    <property type="term" value="F:calcium-independent phospholipase A2 activity"/>
    <property type="evidence" value="ECO:0007669"/>
    <property type="project" value="TreeGrafter"/>
</dbReference>
<proteinExistence type="predicted"/>
<dbReference type="GO" id="GO:0046486">
    <property type="term" value="P:glycerolipid metabolic process"/>
    <property type="evidence" value="ECO:0007669"/>
    <property type="project" value="UniProtKB-ARBA"/>
</dbReference>
<dbReference type="Pfam" id="PF01734">
    <property type="entry name" value="Patatin"/>
    <property type="match status" value="1"/>
</dbReference>
<evidence type="ECO:0000256" key="5">
    <source>
        <dbReference type="SAM" id="MobiDB-lite"/>
    </source>
</evidence>
<gene>
    <name evidence="7" type="ORF">PPACK8108_LOCUS24032</name>
</gene>
<keyword evidence="2" id="KW-0442">Lipid degradation</keyword>
<dbReference type="Gene3D" id="3.40.1090.10">
    <property type="entry name" value="Cytosolic phospholipase A2 catalytic domain"/>
    <property type="match status" value="1"/>
</dbReference>
<feature type="region of interest" description="Disordered" evidence="5">
    <location>
        <begin position="573"/>
        <end position="644"/>
    </location>
</feature>
<name>A0AAV0BRZ4_PHAPC</name>
<sequence>MTSQSPPQAVQSILALRPPLATSTRTDLAPSFKLLRSVVEAVYGVPGRRGIEPGLWQTQMTRATQRSAELLQAVWSKFGGQSGVTIDDEGESGRGVMKLQGLLSDLQMFASSLASIQDPLTTILLEPEAFKRTQTTIKSLIKKLAGLIAHYNVADMVSSPPDQWPEQDKVDREEDLAALPILIAKSRPNKEVLRRFEVDLALREQEKSKTDVNDDDNDSNTQIESIANETGSSSPGVKSEFSPTNRSRRSLSVANSGLSGAKRSDFLRFVYSCNPHLISEGTDIETAVSIGTAAVSSMGSAPKSYPGALSAAPDGSRNKRSLVQQRISSFASTGDRSPPAPTPSLLPHQSAANRRIVSDSNQSVGSRKSWAVDMSGLDAVQRRSSESFSRVAISVPRAPKVSITAPPVRWRTSSILSRSSTSANSPQAAKVEVDDLKPTLARSPTPSSSVAENPEEQNKPPSIASFAEQAAALVAARNNRSLSQSTPASWTKNKDSASTKKESNGLTASLSSTADDQLNNLEDVDNLKASNSLLSKPTVSSTLEEKNVNISSDPIVKSSSSLSSLSDSLEKNEVSASHSSSEIRSIAGSASDSQPLTGAPDTSRPSPSLAVPSSIGSPPINPSQQMSRSALSTSTSSTSSSGARRIALAPPEPDLNFELVPDLIEHTCLLDVILTPSPPPPGQTQSSPLDVPSVATDLDDATEKSLDDVPQSPYIPSSPTLKTFVAPQAESSDVTSLQDLLERASMFENWTPNVNVEKTSETRSPAPELSEKLQPKLQKLHPEKLANGSFTSLSPPISPNNPAPLSPPSTAPSYSAAVDPSPIKSDSPLSPQSNALEFLPFDQLSALSKQLTISESVTPARPSSGHSWATSLMSVSYEASELDQSLLGPGVGRVRSLSIISGSVPPPNDPLKSGWRILCLDGGGVRGLSMLYIVQSILAGVRSRLGLKKTPLACECFEMICGVGTGGIIALLLGRLRLSIESAIVAYLKIVRNVFGQGKGVLAALRGKTRFSASKLEAAMRDVLKSVGESATLSETNGRCKTFVMTMRVSQSEKTGESNSTPKTLRSYPTRKFFADRCTIYQAARATSASPLFFKPVQVESDPLGSVPNDASLNNPSLEAINEARTLFADRPIDCLISIGAGRGAGQESGSIAKACAEIAESCENAARAVEATAREEGWLEKYSRFSIERSADDDSKSEWDHPDSVEARVAEYLFKTGKAGIEKQIENLSRSWKLACESFFSAIVKKNVKVHVKN</sequence>
<keyword evidence="3" id="KW-0443">Lipid metabolism</keyword>
<feature type="region of interest" description="Disordered" evidence="5">
    <location>
        <begin position="752"/>
        <end position="774"/>
    </location>
</feature>
<dbReference type="GO" id="GO:0016042">
    <property type="term" value="P:lipid catabolic process"/>
    <property type="evidence" value="ECO:0007669"/>
    <property type="project" value="UniProtKB-KW"/>
</dbReference>
<dbReference type="GO" id="GO:0016020">
    <property type="term" value="C:membrane"/>
    <property type="evidence" value="ECO:0007669"/>
    <property type="project" value="TreeGrafter"/>
</dbReference>
<feature type="compositionally biased region" description="Low complexity" evidence="5">
    <location>
        <begin position="627"/>
        <end position="644"/>
    </location>
</feature>